<dbReference type="InterPro" id="IPR015330">
    <property type="entry name" value="DNA_primase/pol_bifunc_N"/>
</dbReference>
<dbReference type="Pfam" id="PF09250">
    <property type="entry name" value="Prim-Pol"/>
    <property type="match status" value="1"/>
</dbReference>
<organism evidence="2 3">
    <name type="scientific">Paracoccus lichenicola</name>
    <dbReference type="NCBI Taxonomy" id="2665644"/>
    <lineage>
        <taxon>Bacteria</taxon>
        <taxon>Pseudomonadati</taxon>
        <taxon>Pseudomonadota</taxon>
        <taxon>Alphaproteobacteria</taxon>
        <taxon>Rhodobacterales</taxon>
        <taxon>Paracoccaceae</taxon>
        <taxon>Paracoccus</taxon>
    </lineage>
</organism>
<proteinExistence type="predicted"/>
<sequence>MNDMTIGLSTNGQAAISYAKLGLHVFPCVPNEKRPMTPNGQLDATTDLEKIRQWWTHAPYANIGLYLKPSGLVAVDPDLYKPDCQWEPFIEGKEIPQTWVQDSPQGGRHYIFRADPNATYAGKLCQGVDVKWDGYILLAPSVVNGKPYTTVEGRYLATAPVWVASAQRVSAEPFDRATLTAGGKPIPDRSEHFYGAVGKLKDAGLSIDAAESALRTDPFTYGADKYLGSGRDYLRRELERAWGKLDSPAPQVGRPAFQLRLAGEWEATDPVWLIDGFIEVGALGLLFGDPGVGKSFLAIDWAYCVATGTEFMGRAVKQGTVVYVAGEGHRGFGRRREAWGQHHGEDTLTAPVYLSHGPADMLGAVAEVKAAIAALPQPPALIVFDTLARNFGGGDENSTKDMTAFIAAVDQLKAAYPDCTVLIVHHSGHAEKQRARGAMALKGAVDTEYRLDASPAGLVLANTKMKDDQPPDALHMQLQPTGKSAVLVEGDAPVAGVSEQQRMGLDTLMAVLVEMQHPGDNTLIPTEVWRQRFYDGMGDKTPNAKRQAFNRVCKSLMDSGSINKCGDSYQIMPTLTSRLTIMKAARKVGTV</sequence>
<keyword evidence="3" id="KW-1185">Reference proteome</keyword>
<dbReference type="Proteomes" id="UP000481417">
    <property type="component" value="Unassembled WGS sequence"/>
</dbReference>
<dbReference type="SUPFAM" id="SSF56747">
    <property type="entry name" value="Prim-pol domain"/>
    <property type="match status" value="1"/>
</dbReference>
<dbReference type="CDD" id="cd01125">
    <property type="entry name" value="RepA_RSF1010_like"/>
    <property type="match status" value="1"/>
</dbReference>
<name>A0A6L6HN73_9RHOB</name>
<dbReference type="Pfam" id="PF13481">
    <property type="entry name" value="AAA_25"/>
    <property type="match status" value="1"/>
</dbReference>
<gene>
    <name evidence="2" type="ORF">GIY56_06495</name>
</gene>
<dbReference type="RefSeq" id="WP_154764014.1">
    <property type="nucleotide sequence ID" value="NZ_WMBT01000003.1"/>
</dbReference>
<dbReference type="InterPro" id="IPR027417">
    <property type="entry name" value="P-loop_NTPase"/>
</dbReference>
<protein>
    <submittedName>
        <fullName evidence="2">AAA family ATPase</fullName>
    </submittedName>
</protein>
<dbReference type="Gene3D" id="3.40.50.300">
    <property type="entry name" value="P-loop containing nucleotide triphosphate hydrolases"/>
    <property type="match status" value="1"/>
</dbReference>
<dbReference type="CDD" id="cd04859">
    <property type="entry name" value="Prim_Pol"/>
    <property type="match status" value="1"/>
</dbReference>
<evidence type="ECO:0000259" key="1">
    <source>
        <dbReference type="SMART" id="SM00943"/>
    </source>
</evidence>
<reference evidence="2 3" key="1">
    <citation type="submission" date="2019-11" db="EMBL/GenBank/DDBJ databases">
        <authorList>
            <person name="Lang L."/>
        </authorList>
    </citation>
    <scope>NUCLEOTIDE SEQUENCE [LARGE SCALE GENOMIC DNA]</scope>
    <source>
        <strain evidence="2 3">YIM 132242</strain>
    </source>
</reference>
<evidence type="ECO:0000313" key="3">
    <source>
        <dbReference type="Proteomes" id="UP000481417"/>
    </source>
</evidence>
<dbReference type="SMART" id="SM00943">
    <property type="entry name" value="Prim-Pol"/>
    <property type="match status" value="1"/>
</dbReference>
<dbReference type="AlphaFoldDB" id="A0A6L6HN73"/>
<evidence type="ECO:0000313" key="2">
    <source>
        <dbReference type="EMBL" id="MTD99928.1"/>
    </source>
</evidence>
<accession>A0A6L6HN73</accession>
<comment type="caution">
    <text evidence="2">The sequence shown here is derived from an EMBL/GenBank/DDBJ whole genome shotgun (WGS) entry which is preliminary data.</text>
</comment>
<dbReference type="EMBL" id="WMBT01000003">
    <property type="protein sequence ID" value="MTD99928.1"/>
    <property type="molecule type" value="Genomic_DNA"/>
</dbReference>
<dbReference type="InterPro" id="IPR038724">
    <property type="entry name" value="RepA"/>
</dbReference>
<feature type="domain" description="DNA primase/polymerase bifunctional N-terminal" evidence="1">
    <location>
        <begin position="15"/>
        <end position="163"/>
    </location>
</feature>
<dbReference type="SUPFAM" id="SSF52540">
    <property type="entry name" value="P-loop containing nucleoside triphosphate hydrolases"/>
    <property type="match status" value="1"/>
</dbReference>